<dbReference type="GO" id="GO:0051603">
    <property type="term" value="P:proteolysis involved in protein catabolic process"/>
    <property type="evidence" value="ECO:0007669"/>
    <property type="project" value="InterPro"/>
</dbReference>
<organism evidence="1 2">
    <name type="scientific">Oldenlandia corymbosa var. corymbosa</name>
    <dbReference type="NCBI Taxonomy" id="529605"/>
    <lineage>
        <taxon>Eukaryota</taxon>
        <taxon>Viridiplantae</taxon>
        <taxon>Streptophyta</taxon>
        <taxon>Embryophyta</taxon>
        <taxon>Tracheophyta</taxon>
        <taxon>Spermatophyta</taxon>
        <taxon>Magnoliopsida</taxon>
        <taxon>eudicotyledons</taxon>
        <taxon>Gunneridae</taxon>
        <taxon>Pentapetalae</taxon>
        <taxon>asterids</taxon>
        <taxon>lamiids</taxon>
        <taxon>Gentianales</taxon>
        <taxon>Rubiaceae</taxon>
        <taxon>Rubioideae</taxon>
        <taxon>Spermacoceae</taxon>
        <taxon>Hedyotis-Oldenlandia complex</taxon>
        <taxon>Oldenlandia</taxon>
    </lineage>
</organism>
<keyword evidence="2" id="KW-1185">Reference proteome</keyword>
<dbReference type="Pfam" id="PF00227">
    <property type="entry name" value="Proteasome"/>
    <property type="match status" value="1"/>
</dbReference>
<dbReference type="SUPFAM" id="SSF56235">
    <property type="entry name" value="N-terminal nucleophile aminohydrolases (Ntn hydrolases)"/>
    <property type="match status" value="1"/>
</dbReference>
<protein>
    <submittedName>
        <fullName evidence="1">OLC1v1006496C1</fullName>
    </submittedName>
</protein>
<evidence type="ECO:0000313" key="2">
    <source>
        <dbReference type="Proteomes" id="UP001161247"/>
    </source>
</evidence>
<accession>A0AAV1DK69</accession>
<name>A0AAV1DK69_OLDCO</name>
<dbReference type="Proteomes" id="UP001161247">
    <property type="component" value="Chromosome 5"/>
</dbReference>
<dbReference type="AlphaFoldDB" id="A0AAV1DK69"/>
<gene>
    <name evidence="1" type="ORF">OLC1_LOCUS15561</name>
</gene>
<dbReference type="GO" id="GO:0005839">
    <property type="term" value="C:proteasome core complex"/>
    <property type="evidence" value="ECO:0007669"/>
    <property type="project" value="InterPro"/>
</dbReference>
<evidence type="ECO:0000313" key="1">
    <source>
        <dbReference type="EMBL" id="CAI9107192.1"/>
    </source>
</evidence>
<dbReference type="InterPro" id="IPR001353">
    <property type="entry name" value="Proteasome_sua/b"/>
</dbReference>
<reference evidence="1" key="1">
    <citation type="submission" date="2023-03" db="EMBL/GenBank/DDBJ databases">
        <authorList>
            <person name="Julca I."/>
        </authorList>
    </citation>
    <scope>NUCLEOTIDE SEQUENCE</scope>
</reference>
<sequence>MSFLRKAEKVDDDPQFEKRTTTLGFIFNNAEIMVSLEHSSCSSGSIPENVALLNSHLLAAVSGGHEYARKFYLAYLQTKCRQHEGATGARASAAEASRWLADFLSYYRYSDDGLSLGTLIAGWDDKSGPALYKVSAKGKLSEEPFLGSGCAMSRHSMIT</sequence>
<proteinExistence type="predicted"/>
<dbReference type="InterPro" id="IPR029055">
    <property type="entry name" value="Ntn_hydrolases_N"/>
</dbReference>
<dbReference type="Gene3D" id="3.60.20.10">
    <property type="entry name" value="Glutamine Phosphoribosylpyrophosphate, subunit 1, domain 1"/>
    <property type="match status" value="1"/>
</dbReference>
<dbReference type="EMBL" id="OX459122">
    <property type="protein sequence ID" value="CAI9107192.1"/>
    <property type="molecule type" value="Genomic_DNA"/>
</dbReference>